<keyword evidence="2" id="KW-1133">Transmembrane helix</keyword>
<sequence>MSDPADADVGARGRRAKVSDVVGTAVLGVVGLGAAIAGLGYGMLGDDGRIGPGFLPVAAGGFLVVAAAAEIARLYLAAPGHGRLEVIAAAASAVRAERDPADPAGHSDADDPVERADGMRDTGDQFGRTARQRERAVLAIFALMLVAVLLVPVVGLLIAVGLMVLALVAWMERRGLLAGLAVSVVAVGLSYLVFVVVLGVPLPTGLLGWI</sequence>
<evidence type="ECO:0000256" key="1">
    <source>
        <dbReference type="SAM" id="MobiDB-lite"/>
    </source>
</evidence>
<feature type="compositionally biased region" description="Basic and acidic residues" evidence="1">
    <location>
        <begin position="97"/>
        <end position="123"/>
    </location>
</feature>
<dbReference type="Pfam" id="PF07331">
    <property type="entry name" value="TctB"/>
    <property type="match status" value="1"/>
</dbReference>
<evidence type="ECO:0000313" key="5">
    <source>
        <dbReference type="Proteomes" id="UP001596455"/>
    </source>
</evidence>
<feature type="transmembrane region" description="Helical" evidence="2">
    <location>
        <begin position="137"/>
        <end position="170"/>
    </location>
</feature>
<organism evidence="4 5">
    <name type="scientific">Georgenia alba</name>
    <dbReference type="NCBI Taxonomy" id="2233858"/>
    <lineage>
        <taxon>Bacteria</taxon>
        <taxon>Bacillati</taxon>
        <taxon>Actinomycetota</taxon>
        <taxon>Actinomycetes</taxon>
        <taxon>Micrococcales</taxon>
        <taxon>Bogoriellaceae</taxon>
        <taxon>Georgenia</taxon>
    </lineage>
</organism>
<evidence type="ECO:0000313" key="4">
    <source>
        <dbReference type="EMBL" id="MFC7404191.1"/>
    </source>
</evidence>
<protein>
    <submittedName>
        <fullName evidence="4">Tripartite tricarboxylate transporter TctB family protein</fullName>
    </submittedName>
</protein>
<feature type="transmembrane region" description="Helical" evidence="2">
    <location>
        <begin position="53"/>
        <end position="76"/>
    </location>
</feature>
<accession>A0ABW2Q4X0</accession>
<evidence type="ECO:0000259" key="3">
    <source>
        <dbReference type="Pfam" id="PF07331"/>
    </source>
</evidence>
<evidence type="ECO:0000256" key="2">
    <source>
        <dbReference type="SAM" id="Phobius"/>
    </source>
</evidence>
<dbReference type="Proteomes" id="UP001596455">
    <property type="component" value="Unassembled WGS sequence"/>
</dbReference>
<feature type="domain" description="DUF1468" evidence="3">
    <location>
        <begin position="22"/>
        <end position="203"/>
    </location>
</feature>
<reference evidence="5" key="1">
    <citation type="journal article" date="2019" name="Int. J. Syst. Evol. Microbiol.">
        <title>The Global Catalogue of Microorganisms (GCM) 10K type strain sequencing project: providing services to taxonomists for standard genome sequencing and annotation.</title>
        <authorList>
            <consortium name="The Broad Institute Genomics Platform"/>
            <consortium name="The Broad Institute Genome Sequencing Center for Infectious Disease"/>
            <person name="Wu L."/>
            <person name="Ma J."/>
        </authorList>
    </citation>
    <scope>NUCLEOTIDE SEQUENCE [LARGE SCALE GENOMIC DNA]</scope>
    <source>
        <strain evidence="5">JCM 1490</strain>
    </source>
</reference>
<gene>
    <name evidence="4" type="ORF">ACFQQL_03635</name>
</gene>
<keyword evidence="2" id="KW-0812">Transmembrane</keyword>
<feature type="transmembrane region" description="Helical" evidence="2">
    <location>
        <begin position="176"/>
        <end position="200"/>
    </location>
</feature>
<dbReference type="RefSeq" id="WP_382391347.1">
    <property type="nucleotide sequence ID" value="NZ_JBHTCQ010000001.1"/>
</dbReference>
<proteinExistence type="predicted"/>
<comment type="caution">
    <text evidence="4">The sequence shown here is derived from an EMBL/GenBank/DDBJ whole genome shotgun (WGS) entry which is preliminary data.</text>
</comment>
<feature type="region of interest" description="Disordered" evidence="1">
    <location>
        <begin position="97"/>
        <end position="125"/>
    </location>
</feature>
<keyword evidence="5" id="KW-1185">Reference proteome</keyword>
<dbReference type="EMBL" id="JBHTCQ010000001">
    <property type="protein sequence ID" value="MFC7404191.1"/>
    <property type="molecule type" value="Genomic_DNA"/>
</dbReference>
<feature type="transmembrane region" description="Helical" evidence="2">
    <location>
        <begin position="21"/>
        <end position="41"/>
    </location>
</feature>
<name>A0ABW2Q4X0_9MICO</name>
<dbReference type="InterPro" id="IPR009936">
    <property type="entry name" value="DUF1468"/>
</dbReference>
<keyword evidence="2" id="KW-0472">Membrane</keyword>